<dbReference type="GO" id="GO:0016887">
    <property type="term" value="F:ATP hydrolysis activity"/>
    <property type="evidence" value="ECO:0007669"/>
    <property type="project" value="InterPro"/>
</dbReference>
<dbReference type="PANTHER" id="PTHR43820">
    <property type="entry name" value="HIGH-AFFINITY BRANCHED-CHAIN AMINO ACID TRANSPORT ATP-BINDING PROTEIN LIVF"/>
    <property type="match status" value="1"/>
</dbReference>
<keyword evidence="3" id="KW-0547">Nucleotide-binding</keyword>
<comment type="similarity">
    <text evidence="1">Belongs to the ABC transporter superfamily.</text>
</comment>
<accession>A0A7X0M7T0</accession>
<gene>
    <name evidence="8" type="ORF">BJ992_002790</name>
</gene>
<feature type="domain" description="ABC transporter" evidence="7">
    <location>
        <begin position="2"/>
        <end position="231"/>
    </location>
</feature>
<dbReference type="RefSeq" id="WP_184981045.1">
    <property type="nucleotide sequence ID" value="NZ_BAAALO010000013.1"/>
</dbReference>
<dbReference type="PROSITE" id="PS00211">
    <property type="entry name" value="ABC_TRANSPORTER_1"/>
    <property type="match status" value="1"/>
</dbReference>
<dbReference type="EMBL" id="JACHIU010000001">
    <property type="protein sequence ID" value="MBB6473359.1"/>
    <property type="molecule type" value="Genomic_DNA"/>
</dbReference>
<evidence type="ECO:0000259" key="7">
    <source>
        <dbReference type="PROSITE" id="PS50893"/>
    </source>
</evidence>
<dbReference type="GO" id="GO:0005524">
    <property type="term" value="F:ATP binding"/>
    <property type="evidence" value="ECO:0007669"/>
    <property type="project" value="UniProtKB-KW"/>
</dbReference>
<dbReference type="AlphaFoldDB" id="A0A7X0M7T0"/>
<proteinExistence type="inferred from homology"/>
<dbReference type="GO" id="GO:0015658">
    <property type="term" value="F:branched-chain amino acid transmembrane transporter activity"/>
    <property type="evidence" value="ECO:0007669"/>
    <property type="project" value="TreeGrafter"/>
</dbReference>
<evidence type="ECO:0000256" key="5">
    <source>
        <dbReference type="ARBA" id="ARBA00022970"/>
    </source>
</evidence>
<evidence type="ECO:0000256" key="3">
    <source>
        <dbReference type="ARBA" id="ARBA00022741"/>
    </source>
</evidence>
<dbReference type="InterPro" id="IPR052156">
    <property type="entry name" value="BCAA_Transport_ATP-bd_LivF"/>
</dbReference>
<keyword evidence="5" id="KW-0029">Amino-acid transport</keyword>
<sequence>MLELKDLRVAYGHTQAVDGIGLTVGPGEAVALLGANGAGKTSTLRAISRLLPSDGELTFDGADVSRLAPEELARRGLVHVPEGRRVFASLTVHDNLLVGRTAQARRDALFSPDDVYDLFPALVPLRKRHGWALSGGEQQMVAIGRGLLASPRLLMLDEPSLGLAPIVVKAVYQALAEIKQRVSILLVEQNATLALTLCDRGYVLLSGRVVLSGAAAELGDREALLDSYLGHGGGAAGDSDDGTTEGDHRTVADPDAADATTR</sequence>
<name>A0A7X0M7T0_9ACTN</name>
<dbReference type="CDD" id="cd03224">
    <property type="entry name" value="ABC_TM1139_LivF_branched"/>
    <property type="match status" value="1"/>
</dbReference>
<evidence type="ECO:0000256" key="6">
    <source>
        <dbReference type="SAM" id="MobiDB-lite"/>
    </source>
</evidence>
<dbReference type="Proteomes" id="UP000555564">
    <property type="component" value="Unassembled WGS sequence"/>
</dbReference>
<keyword evidence="9" id="KW-1185">Reference proteome</keyword>
<evidence type="ECO:0000313" key="9">
    <source>
        <dbReference type="Proteomes" id="UP000555564"/>
    </source>
</evidence>
<keyword evidence="2" id="KW-0813">Transport</keyword>
<dbReference type="InterPro" id="IPR003439">
    <property type="entry name" value="ABC_transporter-like_ATP-bd"/>
</dbReference>
<dbReference type="Gene3D" id="3.40.50.300">
    <property type="entry name" value="P-loop containing nucleotide triphosphate hydrolases"/>
    <property type="match status" value="1"/>
</dbReference>
<dbReference type="Pfam" id="PF00005">
    <property type="entry name" value="ABC_tran"/>
    <property type="match status" value="1"/>
</dbReference>
<feature type="region of interest" description="Disordered" evidence="6">
    <location>
        <begin position="234"/>
        <end position="262"/>
    </location>
</feature>
<dbReference type="InterPro" id="IPR003593">
    <property type="entry name" value="AAA+_ATPase"/>
</dbReference>
<feature type="compositionally biased region" description="Low complexity" evidence="6">
    <location>
        <begin position="253"/>
        <end position="262"/>
    </location>
</feature>
<reference evidence="8 9" key="1">
    <citation type="submission" date="2020-08" db="EMBL/GenBank/DDBJ databases">
        <title>Sequencing the genomes of 1000 actinobacteria strains.</title>
        <authorList>
            <person name="Klenk H.-P."/>
        </authorList>
    </citation>
    <scope>NUCLEOTIDE SEQUENCE [LARGE SCALE GENOMIC DNA]</scope>
    <source>
        <strain evidence="8 9">DSM 44936</strain>
    </source>
</reference>
<evidence type="ECO:0000256" key="2">
    <source>
        <dbReference type="ARBA" id="ARBA00022448"/>
    </source>
</evidence>
<keyword evidence="4 8" id="KW-0067">ATP-binding</keyword>
<evidence type="ECO:0000256" key="1">
    <source>
        <dbReference type="ARBA" id="ARBA00005417"/>
    </source>
</evidence>
<organism evidence="8 9">
    <name type="scientific">Sphaerisporangium rubeum</name>
    <dbReference type="NCBI Taxonomy" id="321317"/>
    <lineage>
        <taxon>Bacteria</taxon>
        <taxon>Bacillati</taxon>
        <taxon>Actinomycetota</taxon>
        <taxon>Actinomycetes</taxon>
        <taxon>Streptosporangiales</taxon>
        <taxon>Streptosporangiaceae</taxon>
        <taxon>Sphaerisporangium</taxon>
    </lineage>
</organism>
<dbReference type="PANTHER" id="PTHR43820:SF4">
    <property type="entry name" value="HIGH-AFFINITY BRANCHED-CHAIN AMINO ACID TRANSPORT ATP-BINDING PROTEIN LIVF"/>
    <property type="match status" value="1"/>
</dbReference>
<comment type="caution">
    <text evidence="8">The sequence shown here is derived from an EMBL/GenBank/DDBJ whole genome shotgun (WGS) entry which is preliminary data.</text>
</comment>
<dbReference type="InterPro" id="IPR027417">
    <property type="entry name" value="P-loop_NTPase"/>
</dbReference>
<dbReference type="SMART" id="SM00382">
    <property type="entry name" value="AAA"/>
    <property type="match status" value="1"/>
</dbReference>
<evidence type="ECO:0000313" key="8">
    <source>
        <dbReference type="EMBL" id="MBB6473359.1"/>
    </source>
</evidence>
<dbReference type="GO" id="GO:0015807">
    <property type="term" value="P:L-amino acid transport"/>
    <property type="evidence" value="ECO:0007669"/>
    <property type="project" value="TreeGrafter"/>
</dbReference>
<dbReference type="PROSITE" id="PS50893">
    <property type="entry name" value="ABC_TRANSPORTER_2"/>
    <property type="match status" value="1"/>
</dbReference>
<dbReference type="SUPFAM" id="SSF52540">
    <property type="entry name" value="P-loop containing nucleoside triphosphate hydrolases"/>
    <property type="match status" value="1"/>
</dbReference>
<evidence type="ECO:0000256" key="4">
    <source>
        <dbReference type="ARBA" id="ARBA00022840"/>
    </source>
</evidence>
<dbReference type="InterPro" id="IPR017871">
    <property type="entry name" value="ABC_transporter-like_CS"/>
</dbReference>
<protein>
    <submittedName>
        <fullName evidence="8">Branched-chain amino acid transport system ATP-binding protein</fullName>
    </submittedName>
</protein>